<feature type="domain" description="YlxR" evidence="1">
    <location>
        <begin position="13"/>
        <end position="85"/>
    </location>
</feature>
<dbReference type="Gene3D" id="3.30.1230.10">
    <property type="entry name" value="YlxR-like"/>
    <property type="match status" value="1"/>
</dbReference>
<dbReference type="SUPFAM" id="SSF64376">
    <property type="entry name" value="YlxR-like"/>
    <property type="match status" value="1"/>
</dbReference>
<dbReference type="PANTHER" id="PTHR34215:SF1">
    <property type="entry name" value="YLXR DOMAIN-CONTAINING PROTEIN"/>
    <property type="match status" value="1"/>
</dbReference>
<dbReference type="Pfam" id="PF04296">
    <property type="entry name" value="YlxR"/>
    <property type="match status" value="1"/>
</dbReference>
<accession>A0ABV6PA48</accession>
<keyword evidence="3" id="KW-1185">Reference proteome</keyword>
<dbReference type="EMBL" id="JBHLUB010000004">
    <property type="protein sequence ID" value="MFC0581496.1"/>
    <property type="molecule type" value="Genomic_DNA"/>
</dbReference>
<dbReference type="InterPro" id="IPR037465">
    <property type="entry name" value="YlxR"/>
</dbReference>
<dbReference type="RefSeq" id="WP_377458183.1">
    <property type="nucleotide sequence ID" value="NZ_JBHLUB010000004.1"/>
</dbReference>
<gene>
    <name evidence="2" type="ORF">ACFFFR_03695</name>
</gene>
<protein>
    <submittedName>
        <fullName evidence="2">YlxR family protein</fullName>
    </submittedName>
</protein>
<evidence type="ECO:0000259" key="1">
    <source>
        <dbReference type="Pfam" id="PF04296"/>
    </source>
</evidence>
<comment type="caution">
    <text evidence="2">The sequence shown here is derived from an EMBL/GenBank/DDBJ whole genome shotgun (WGS) entry which is preliminary data.</text>
</comment>
<name>A0ABV6PA48_9MICC</name>
<proteinExistence type="predicted"/>
<organism evidence="2 3">
    <name type="scientific">Micrococcoides hystricis</name>
    <dbReference type="NCBI Taxonomy" id="1572761"/>
    <lineage>
        <taxon>Bacteria</taxon>
        <taxon>Bacillati</taxon>
        <taxon>Actinomycetota</taxon>
        <taxon>Actinomycetes</taxon>
        <taxon>Micrococcales</taxon>
        <taxon>Micrococcaceae</taxon>
        <taxon>Micrococcoides</taxon>
    </lineage>
</organism>
<dbReference type="Proteomes" id="UP001589862">
    <property type="component" value="Unassembled WGS sequence"/>
</dbReference>
<sequence>MSHTDKAPHQPQRMCIGCRHSDDQVALIRLHVRAVSGTDTPSVHVDTGARAGGRGAWLHPNQDCFQRALKSRGFARAFRGQVDTTALAAEFTIACSATENVRDQHESGSKI</sequence>
<evidence type="ECO:0000313" key="3">
    <source>
        <dbReference type="Proteomes" id="UP001589862"/>
    </source>
</evidence>
<dbReference type="InterPro" id="IPR035931">
    <property type="entry name" value="YlxR-like_sf"/>
</dbReference>
<evidence type="ECO:0000313" key="2">
    <source>
        <dbReference type="EMBL" id="MFC0581496.1"/>
    </source>
</evidence>
<dbReference type="InterPro" id="IPR007393">
    <property type="entry name" value="YlxR_dom"/>
</dbReference>
<reference evidence="2 3" key="1">
    <citation type="submission" date="2024-09" db="EMBL/GenBank/DDBJ databases">
        <authorList>
            <person name="Sun Q."/>
            <person name="Mori K."/>
        </authorList>
    </citation>
    <scope>NUCLEOTIDE SEQUENCE [LARGE SCALE GENOMIC DNA]</scope>
    <source>
        <strain evidence="2 3">NCAIM B.02604</strain>
    </source>
</reference>
<dbReference type="PANTHER" id="PTHR34215">
    <property type="entry name" value="BLL0784 PROTEIN"/>
    <property type="match status" value="1"/>
</dbReference>